<dbReference type="WBParaSite" id="Csp11.Scaffold629.g13683.t1">
    <property type="protein sequence ID" value="Csp11.Scaffold629.g13683.t1"/>
    <property type="gene ID" value="Csp11.Scaffold629.g13683"/>
</dbReference>
<evidence type="ECO:0000259" key="8">
    <source>
        <dbReference type="PROSITE" id="PS51184"/>
    </source>
</evidence>
<dbReference type="Gene3D" id="2.60.120.650">
    <property type="entry name" value="Cupin"/>
    <property type="match status" value="1"/>
</dbReference>
<evidence type="ECO:0000313" key="9">
    <source>
        <dbReference type="Proteomes" id="UP000095282"/>
    </source>
</evidence>
<dbReference type="SMART" id="SM00558">
    <property type="entry name" value="JmjC"/>
    <property type="match status" value="1"/>
</dbReference>
<keyword evidence="2" id="KW-0560">Oxidoreductase</keyword>
<evidence type="ECO:0000256" key="5">
    <source>
        <dbReference type="ARBA" id="ARBA00023163"/>
    </source>
</evidence>
<dbReference type="InterPro" id="IPR050690">
    <property type="entry name" value="JHDM1_Histone_Demethylase"/>
</dbReference>
<dbReference type="InterPro" id="IPR003347">
    <property type="entry name" value="JmjC_dom"/>
</dbReference>
<keyword evidence="4" id="KW-0805">Transcription regulation</keyword>
<dbReference type="SUPFAM" id="SSF51197">
    <property type="entry name" value="Clavaminate synthase-like"/>
    <property type="match status" value="1"/>
</dbReference>
<evidence type="ECO:0000256" key="1">
    <source>
        <dbReference type="ARBA" id="ARBA00022723"/>
    </source>
</evidence>
<dbReference type="Proteomes" id="UP000095282">
    <property type="component" value="Unplaced"/>
</dbReference>
<dbReference type="eggNOG" id="KOG1633">
    <property type="taxonomic scope" value="Eukaryota"/>
</dbReference>
<proteinExistence type="predicted"/>
<dbReference type="GO" id="GO:0046872">
    <property type="term" value="F:metal ion binding"/>
    <property type="evidence" value="ECO:0007669"/>
    <property type="project" value="UniProtKB-KW"/>
</dbReference>
<keyword evidence="3" id="KW-0408">Iron</keyword>
<feature type="coiled-coil region" evidence="6">
    <location>
        <begin position="214"/>
        <end position="241"/>
    </location>
</feature>
<dbReference type="PROSITE" id="PS51184">
    <property type="entry name" value="JMJC"/>
    <property type="match status" value="1"/>
</dbReference>
<evidence type="ECO:0000256" key="2">
    <source>
        <dbReference type="ARBA" id="ARBA00023002"/>
    </source>
</evidence>
<keyword evidence="1" id="KW-0479">Metal-binding</keyword>
<evidence type="ECO:0000256" key="6">
    <source>
        <dbReference type="SAM" id="Coils"/>
    </source>
</evidence>
<feature type="region of interest" description="Disordered" evidence="7">
    <location>
        <begin position="1"/>
        <end position="43"/>
    </location>
</feature>
<protein>
    <submittedName>
        <fullName evidence="10">JmjC domain-containing protein</fullName>
    </submittedName>
</protein>
<keyword evidence="9" id="KW-1185">Reference proteome</keyword>
<organism evidence="9 10">
    <name type="scientific">Caenorhabditis tropicalis</name>
    <dbReference type="NCBI Taxonomy" id="1561998"/>
    <lineage>
        <taxon>Eukaryota</taxon>
        <taxon>Metazoa</taxon>
        <taxon>Ecdysozoa</taxon>
        <taxon>Nematoda</taxon>
        <taxon>Chromadorea</taxon>
        <taxon>Rhabditida</taxon>
        <taxon>Rhabditina</taxon>
        <taxon>Rhabditomorpha</taxon>
        <taxon>Rhabditoidea</taxon>
        <taxon>Rhabditidae</taxon>
        <taxon>Peloderinae</taxon>
        <taxon>Caenorhabditis</taxon>
    </lineage>
</organism>
<evidence type="ECO:0000256" key="4">
    <source>
        <dbReference type="ARBA" id="ARBA00023015"/>
    </source>
</evidence>
<sequence length="501" mass="58109">MDPLAESNGSSNQATGVDHPEKEVVVDSDSSSTNDGRENENQEAIVEKEEVVEAEVPQIVPQNREEFYQHLKSLKIGSRQFLDFYGKYEEKYVCNEGLIPVVECETEEDFEEKRDHLNKIYLIKNGITRNGSGLSIPEDFNFETVKNYLNDSNDKNKKFWMINSLEQRTEKMTIRTLIKKMNTYQNQEEIWNLLSLEFSRWRSKLRDQFRLPAMVKSECMISRLENALKKKKEELAADTRKDQASLNKMKEFVDRQLREIPKYHKFVLISMAGSFTDIHVDFSGTAVYYHVVKGRKIFYVAKDTEENMNEYQKQERGEAGQWLGATLSDQWQRIVIEEGNTAILPPGYIHFVYTPMHSLVIGGNYLHANHLKTHFAQSKLDGEAVLAGRMERDNTYIGFKNSMFSYVENVFIREIKELKLQRMNNFADAQKPIAQQFYIGLKELSEVAPDETDWYTVKEQQNILKNLHSEFKSIKTRAPYGMKAGQKRKADTTGDEPSTSK</sequence>
<evidence type="ECO:0000313" key="10">
    <source>
        <dbReference type="WBParaSite" id="Csp11.Scaffold629.g13683.t1"/>
    </source>
</evidence>
<feature type="domain" description="JmjC" evidence="8">
    <location>
        <begin position="238"/>
        <end position="382"/>
    </location>
</feature>
<dbReference type="GO" id="GO:0016491">
    <property type="term" value="F:oxidoreductase activity"/>
    <property type="evidence" value="ECO:0007669"/>
    <property type="project" value="UniProtKB-KW"/>
</dbReference>
<keyword evidence="5" id="KW-0804">Transcription</keyword>
<evidence type="ECO:0000256" key="7">
    <source>
        <dbReference type="SAM" id="MobiDB-lite"/>
    </source>
</evidence>
<dbReference type="STRING" id="1561998.A0A1I7U0P4"/>
<keyword evidence="6" id="KW-0175">Coiled coil</keyword>
<evidence type="ECO:0000256" key="3">
    <source>
        <dbReference type="ARBA" id="ARBA00023004"/>
    </source>
</evidence>
<dbReference type="PANTHER" id="PTHR23123">
    <property type="entry name" value="PHD/F-BOX CONTAINING PROTEIN"/>
    <property type="match status" value="1"/>
</dbReference>
<reference evidence="10" key="1">
    <citation type="submission" date="2016-11" db="UniProtKB">
        <authorList>
            <consortium name="WormBaseParasite"/>
        </authorList>
    </citation>
    <scope>IDENTIFICATION</scope>
</reference>
<accession>A0A1I7U0P4</accession>
<dbReference type="AlphaFoldDB" id="A0A1I7U0P4"/>
<name>A0A1I7U0P4_9PELO</name>
<feature type="region of interest" description="Disordered" evidence="7">
    <location>
        <begin position="478"/>
        <end position="501"/>
    </location>
</feature>